<protein>
    <submittedName>
        <fullName evidence="4">Uncharacterized protein</fullName>
    </submittedName>
</protein>
<keyword evidence="5" id="KW-1185">Reference proteome</keyword>
<accession>A0ABX3PCR1</accession>
<dbReference type="InterPro" id="IPR039378">
    <property type="entry name" value="RNase_T2_prok"/>
</dbReference>
<evidence type="ECO:0000313" key="5">
    <source>
        <dbReference type="Proteomes" id="UP000192652"/>
    </source>
</evidence>
<comment type="similarity">
    <text evidence="1 2">Belongs to the RNase T2 family.</text>
</comment>
<dbReference type="SUPFAM" id="SSF55895">
    <property type="entry name" value="Ribonuclease Rh-like"/>
    <property type="match status" value="1"/>
</dbReference>
<dbReference type="CDD" id="cd01062">
    <property type="entry name" value="RNase_T2_prok"/>
    <property type="match status" value="1"/>
</dbReference>
<evidence type="ECO:0000313" key="4">
    <source>
        <dbReference type="EMBL" id="OQP85765.1"/>
    </source>
</evidence>
<evidence type="ECO:0000256" key="2">
    <source>
        <dbReference type="RuleBase" id="RU004328"/>
    </source>
</evidence>
<gene>
    <name evidence="4" type="ORF">BTR14_14755</name>
</gene>
<proteinExistence type="inferred from homology"/>
<dbReference type="PANTHER" id="PTHR11240:SF22">
    <property type="entry name" value="RIBONUCLEASE T2"/>
    <property type="match status" value="1"/>
</dbReference>
<dbReference type="PROSITE" id="PS00530">
    <property type="entry name" value="RNASE_T2_1"/>
    <property type="match status" value="1"/>
</dbReference>
<reference evidence="4 5" key="1">
    <citation type="journal article" date="2017" name="Antonie Van Leeuwenhoek">
        <title>Rhizobium rhizosphaerae sp. nov., a novel species isolated from rice rhizosphere.</title>
        <authorList>
            <person name="Zhao J.J."/>
            <person name="Zhang J."/>
            <person name="Zhang R.J."/>
            <person name="Zhang C.W."/>
            <person name="Yin H.Q."/>
            <person name="Zhang X.X."/>
        </authorList>
    </citation>
    <scope>NUCLEOTIDE SEQUENCE [LARGE SCALE GENOMIC DNA]</scope>
    <source>
        <strain evidence="4 5">RD15</strain>
    </source>
</reference>
<organism evidence="4 5">
    <name type="scientific">Xaviernesmea rhizosphaerae</name>
    <dbReference type="NCBI Taxonomy" id="1672749"/>
    <lineage>
        <taxon>Bacteria</taxon>
        <taxon>Pseudomonadati</taxon>
        <taxon>Pseudomonadota</taxon>
        <taxon>Alphaproteobacteria</taxon>
        <taxon>Hyphomicrobiales</taxon>
        <taxon>Rhizobiaceae</taxon>
        <taxon>Rhizobium/Agrobacterium group</taxon>
        <taxon>Xaviernesmea</taxon>
    </lineage>
</organism>
<dbReference type="EMBL" id="MSPX01000012">
    <property type="protein sequence ID" value="OQP85765.1"/>
    <property type="molecule type" value="Genomic_DNA"/>
</dbReference>
<dbReference type="InterPro" id="IPR001568">
    <property type="entry name" value="RNase_T2-like"/>
</dbReference>
<dbReference type="Gene3D" id="3.90.730.10">
    <property type="entry name" value="Ribonuclease T2-like"/>
    <property type="match status" value="1"/>
</dbReference>
<dbReference type="InterPro" id="IPR036430">
    <property type="entry name" value="RNase_T2-like_sf"/>
</dbReference>
<evidence type="ECO:0000256" key="3">
    <source>
        <dbReference type="SAM" id="MobiDB-lite"/>
    </source>
</evidence>
<dbReference type="Pfam" id="PF00445">
    <property type="entry name" value="Ribonuclease_T2"/>
    <property type="match status" value="1"/>
</dbReference>
<name>A0ABX3PCR1_9HYPH</name>
<feature type="region of interest" description="Disordered" evidence="3">
    <location>
        <begin position="1"/>
        <end position="55"/>
    </location>
</feature>
<evidence type="ECO:0000256" key="1">
    <source>
        <dbReference type="ARBA" id="ARBA00007469"/>
    </source>
</evidence>
<comment type="caution">
    <text evidence="4">The sequence shown here is derived from an EMBL/GenBank/DDBJ whole genome shotgun (WGS) entry which is preliminary data.</text>
</comment>
<sequence length="246" mass="26439">MSGCSEDASGEVQGSRGNTPILQAPANGATSGPGGKASPSPRQEQADTMPRGDLPEGEGFDFYVLALSWSPSWCQDNDPQARTAQCDSSGRGFVVHGLWPQNERGYPQFCDSSEPKRVPEALGRTLFDIMPPALGLIGHQWRKHGSCSGLDQKAYFETLRAARERVHLPDSLGPKAASRPSSAAALEEALIRANPGMTQAGIAIDCDKSRLEEVRICMTKDLAFRDCAEVDRKGCRAPALTMPAPR</sequence>
<dbReference type="Proteomes" id="UP000192652">
    <property type="component" value="Unassembled WGS sequence"/>
</dbReference>
<dbReference type="PANTHER" id="PTHR11240">
    <property type="entry name" value="RIBONUCLEASE T2"/>
    <property type="match status" value="1"/>
</dbReference>
<dbReference type="InterPro" id="IPR018188">
    <property type="entry name" value="RNase_T2_His_AS_1"/>
</dbReference>